<keyword evidence="2" id="KW-1185">Reference proteome</keyword>
<dbReference type="Proteomes" id="UP000789396">
    <property type="component" value="Unassembled WGS sequence"/>
</dbReference>
<reference evidence="1" key="1">
    <citation type="submission" date="2021-06" db="EMBL/GenBank/DDBJ databases">
        <authorList>
            <person name="Kallberg Y."/>
            <person name="Tangrot J."/>
            <person name="Rosling A."/>
        </authorList>
    </citation>
    <scope>NUCLEOTIDE SEQUENCE</scope>
    <source>
        <strain evidence="1">IN212</strain>
    </source>
</reference>
<sequence>SVSDIPEASTNKKKYSICGLESYNAYIYLDFIDCLAIDINEVDDINKKRSRMCGLSGYN</sequence>
<organism evidence="1 2">
    <name type="scientific">Racocetra fulgida</name>
    <dbReference type="NCBI Taxonomy" id="60492"/>
    <lineage>
        <taxon>Eukaryota</taxon>
        <taxon>Fungi</taxon>
        <taxon>Fungi incertae sedis</taxon>
        <taxon>Mucoromycota</taxon>
        <taxon>Glomeromycotina</taxon>
        <taxon>Glomeromycetes</taxon>
        <taxon>Diversisporales</taxon>
        <taxon>Gigasporaceae</taxon>
        <taxon>Racocetra</taxon>
    </lineage>
</organism>
<dbReference type="AlphaFoldDB" id="A0A9N9P536"/>
<evidence type="ECO:0000313" key="2">
    <source>
        <dbReference type="Proteomes" id="UP000789396"/>
    </source>
</evidence>
<dbReference type="OrthoDB" id="2416539at2759"/>
<comment type="caution">
    <text evidence="1">The sequence shown here is derived from an EMBL/GenBank/DDBJ whole genome shotgun (WGS) entry which is preliminary data.</text>
</comment>
<name>A0A9N9P536_9GLOM</name>
<evidence type="ECO:0000313" key="1">
    <source>
        <dbReference type="EMBL" id="CAG8788326.1"/>
    </source>
</evidence>
<dbReference type="EMBL" id="CAJVPZ010058721">
    <property type="protein sequence ID" value="CAG8788326.1"/>
    <property type="molecule type" value="Genomic_DNA"/>
</dbReference>
<proteinExistence type="predicted"/>
<feature type="non-terminal residue" evidence="1">
    <location>
        <position position="59"/>
    </location>
</feature>
<gene>
    <name evidence="1" type="ORF">RFULGI_LOCUS16492</name>
</gene>
<feature type="non-terminal residue" evidence="1">
    <location>
        <position position="1"/>
    </location>
</feature>
<accession>A0A9N9P536</accession>
<protein>
    <submittedName>
        <fullName evidence="1">3418_t:CDS:1</fullName>
    </submittedName>
</protein>